<keyword evidence="10" id="KW-1185">Reference proteome</keyword>
<reference evidence="9 10" key="1">
    <citation type="submission" date="2018-12" db="EMBL/GenBank/DDBJ databases">
        <title>Complete Genome Sequence of Glutamicibacter creatinolyticus strain LGCM259,isolated from an abscess of a 12-year-old mare in Italy.</title>
        <authorList>
            <person name="Santos R.G."/>
            <person name="Silva A.L."/>
            <person name="Seyffert N."/>
            <person name="Castro T.L.P."/>
            <person name="Attili A.R."/>
            <person name="Rifici C."/>
            <person name="Mazzullo G."/>
            <person name="Brenig B."/>
            <person name="Venanzi F."/>
            <person name="Azevedo V."/>
        </authorList>
    </citation>
    <scope>NUCLEOTIDE SEQUENCE [LARGE SCALE GENOMIC DNA]</scope>
    <source>
        <strain evidence="9 10">LGCM 259</strain>
    </source>
</reference>
<feature type="transmembrane region" description="Helical" evidence="7">
    <location>
        <begin position="6"/>
        <end position="26"/>
    </location>
</feature>
<evidence type="ECO:0000256" key="3">
    <source>
        <dbReference type="ARBA" id="ARBA00022475"/>
    </source>
</evidence>
<evidence type="ECO:0000313" key="10">
    <source>
        <dbReference type="Proteomes" id="UP000307000"/>
    </source>
</evidence>
<keyword evidence="6 7" id="KW-0472">Membrane</keyword>
<keyword evidence="3" id="KW-1003">Cell membrane</keyword>
<dbReference type="AlphaFoldDB" id="A0A5B7WWX5"/>
<feature type="transmembrane region" description="Helical" evidence="7">
    <location>
        <begin position="33"/>
        <end position="53"/>
    </location>
</feature>
<dbReference type="EMBL" id="CP034412">
    <property type="protein sequence ID" value="QCY48419.1"/>
    <property type="molecule type" value="Genomic_DNA"/>
</dbReference>
<feature type="transmembrane region" description="Helical" evidence="7">
    <location>
        <begin position="169"/>
        <end position="191"/>
    </location>
</feature>
<accession>A0A5B7WWX5</accession>
<evidence type="ECO:0000256" key="6">
    <source>
        <dbReference type="ARBA" id="ARBA00023136"/>
    </source>
</evidence>
<dbReference type="KEGG" id="gcr:GcLGCM259_2712"/>
<dbReference type="InterPro" id="IPR005115">
    <property type="entry name" value="Gly_transporter"/>
</dbReference>
<sequence>MMPTMVLAVELIGTFFFAIAGSLVAVRRGFDIIGSVFLAGVGGLGGGIVRDLILSDTPATFSNPVYFIPVVLSAVLVYLFTPAVKKLHRLVLVFDAGGLGLFCITGTLKALDYGMNPVSSVLLGVSTAVGGGLMRDVIANVTPELFNPRDLYAVPAIAGAGLTSLSWTLGWFSTTLGIITAVLVIATRLAAIKYGWRVPLAAGHWHRQPAAPPGDGPQRNY</sequence>
<comment type="subcellular location">
    <subcellularLocation>
        <location evidence="1">Cell membrane</location>
        <topology evidence="1">Multi-pass membrane protein</topology>
    </subcellularLocation>
</comment>
<dbReference type="GO" id="GO:0005886">
    <property type="term" value="C:plasma membrane"/>
    <property type="evidence" value="ECO:0007669"/>
    <property type="project" value="UniProtKB-SubCell"/>
</dbReference>
<evidence type="ECO:0000259" key="8">
    <source>
        <dbReference type="Pfam" id="PF03458"/>
    </source>
</evidence>
<evidence type="ECO:0000256" key="2">
    <source>
        <dbReference type="ARBA" id="ARBA00008193"/>
    </source>
</evidence>
<evidence type="ECO:0000256" key="1">
    <source>
        <dbReference type="ARBA" id="ARBA00004651"/>
    </source>
</evidence>
<dbReference type="RefSeq" id="WP_246049621.1">
    <property type="nucleotide sequence ID" value="NZ_CP034412.1"/>
</dbReference>
<feature type="transmembrane region" description="Helical" evidence="7">
    <location>
        <begin position="91"/>
        <end position="111"/>
    </location>
</feature>
<dbReference type="PANTHER" id="PTHR30506:SF3">
    <property type="entry name" value="UPF0126 INNER MEMBRANE PROTEIN YADS-RELATED"/>
    <property type="match status" value="1"/>
</dbReference>
<evidence type="ECO:0000256" key="5">
    <source>
        <dbReference type="ARBA" id="ARBA00022989"/>
    </source>
</evidence>
<proteinExistence type="inferred from homology"/>
<keyword evidence="5 7" id="KW-1133">Transmembrane helix</keyword>
<evidence type="ECO:0000313" key="9">
    <source>
        <dbReference type="EMBL" id="QCY48419.1"/>
    </source>
</evidence>
<dbReference type="PANTHER" id="PTHR30506">
    <property type="entry name" value="INNER MEMBRANE PROTEIN"/>
    <property type="match status" value="1"/>
</dbReference>
<comment type="similarity">
    <text evidence="2">Belongs to the UPF0126 family.</text>
</comment>
<organism evidence="9 10">
    <name type="scientific">Glutamicibacter creatinolyticus</name>
    <dbReference type="NCBI Taxonomy" id="162496"/>
    <lineage>
        <taxon>Bacteria</taxon>
        <taxon>Bacillati</taxon>
        <taxon>Actinomycetota</taxon>
        <taxon>Actinomycetes</taxon>
        <taxon>Micrococcales</taxon>
        <taxon>Micrococcaceae</taxon>
        <taxon>Glutamicibacter</taxon>
    </lineage>
</organism>
<evidence type="ECO:0000256" key="4">
    <source>
        <dbReference type="ARBA" id="ARBA00022692"/>
    </source>
</evidence>
<keyword evidence="4 7" id="KW-0812">Transmembrane</keyword>
<dbReference type="Pfam" id="PF03458">
    <property type="entry name" value="Gly_transporter"/>
    <property type="match status" value="2"/>
</dbReference>
<evidence type="ECO:0000256" key="7">
    <source>
        <dbReference type="SAM" id="Phobius"/>
    </source>
</evidence>
<feature type="domain" description="Glycine transporter" evidence="8">
    <location>
        <begin position="8"/>
        <end position="81"/>
    </location>
</feature>
<name>A0A5B7WWX5_9MICC</name>
<feature type="domain" description="Glycine transporter" evidence="8">
    <location>
        <begin position="93"/>
        <end position="165"/>
    </location>
</feature>
<dbReference type="Proteomes" id="UP000307000">
    <property type="component" value="Chromosome"/>
</dbReference>
<protein>
    <recommendedName>
        <fullName evidence="8">Glycine transporter domain-containing protein</fullName>
    </recommendedName>
</protein>
<feature type="transmembrane region" description="Helical" evidence="7">
    <location>
        <begin position="65"/>
        <end position="84"/>
    </location>
</feature>
<gene>
    <name evidence="9" type="ORF">GcLGCM259_2712</name>
</gene>